<feature type="region of interest" description="Disordered" evidence="1">
    <location>
        <begin position="23"/>
        <end position="60"/>
    </location>
</feature>
<sequence>MFGGLAVIILAIALLIWQPWNASSTPAKPSSSTSPSASATPSADAGETGDGTTEGEVAPSDVPVEELPTEQPEAEVVACGPQDVRVDASTDKAEYGADELPQLTLSLTNLTDRDCTIDVGTAVQTFTITSGNDVWWRSTDCQANPTTQIVTLGAGQTAASQTPLVWDRTRSSVSTCADETRPRAGGGGASYHLAVTIGSFESQGSAQFMLY</sequence>
<organism evidence="2 3">
    <name type="scientific">Microbacterium mitrae</name>
    <dbReference type="NCBI Taxonomy" id="664640"/>
    <lineage>
        <taxon>Bacteria</taxon>
        <taxon>Bacillati</taxon>
        <taxon>Actinomycetota</taxon>
        <taxon>Actinomycetes</taxon>
        <taxon>Micrococcales</taxon>
        <taxon>Microbacteriaceae</taxon>
        <taxon>Microbacterium</taxon>
    </lineage>
</organism>
<evidence type="ECO:0000313" key="3">
    <source>
        <dbReference type="Proteomes" id="UP000321196"/>
    </source>
</evidence>
<feature type="compositionally biased region" description="Low complexity" evidence="1">
    <location>
        <begin position="23"/>
        <end position="56"/>
    </location>
</feature>
<gene>
    <name evidence="2" type="ORF">FVP60_05905</name>
</gene>
<dbReference type="Proteomes" id="UP000321196">
    <property type="component" value="Unassembled WGS sequence"/>
</dbReference>
<protein>
    <recommendedName>
        <fullName evidence="4">DUF4232 domain-containing protein</fullName>
    </recommendedName>
</protein>
<keyword evidence="3" id="KW-1185">Reference proteome</keyword>
<evidence type="ECO:0000313" key="2">
    <source>
        <dbReference type="EMBL" id="TXK06725.1"/>
    </source>
</evidence>
<evidence type="ECO:0008006" key="4">
    <source>
        <dbReference type="Google" id="ProtNLM"/>
    </source>
</evidence>
<dbReference type="AlphaFoldDB" id="A0A5C8HRV2"/>
<proteinExistence type="predicted"/>
<evidence type="ECO:0000256" key="1">
    <source>
        <dbReference type="SAM" id="MobiDB-lite"/>
    </source>
</evidence>
<reference evidence="2 3" key="1">
    <citation type="submission" date="2019-08" db="EMBL/GenBank/DDBJ databases">
        <authorList>
            <person name="Dong K."/>
        </authorList>
    </citation>
    <scope>NUCLEOTIDE SEQUENCE [LARGE SCALE GENOMIC DNA]</scope>
    <source>
        <strain evidence="2 3">M4-8</strain>
    </source>
</reference>
<accession>A0A5C8HRV2</accession>
<dbReference type="EMBL" id="VRSW01000001">
    <property type="protein sequence ID" value="TXK06725.1"/>
    <property type="molecule type" value="Genomic_DNA"/>
</dbReference>
<name>A0A5C8HRV2_9MICO</name>
<comment type="caution">
    <text evidence="2">The sequence shown here is derived from an EMBL/GenBank/DDBJ whole genome shotgun (WGS) entry which is preliminary data.</text>
</comment>
<dbReference type="OrthoDB" id="5189092at2"/>